<keyword evidence="2" id="KW-1185">Reference proteome</keyword>
<protein>
    <submittedName>
        <fullName evidence="1">Uncharacterized protein</fullName>
    </submittedName>
</protein>
<organism evidence="1 2">
    <name type="scientific">Boseongicola aestuarii</name>
    <dbReference type="NCBI Taxonomy" id="1470561"/>
    <lineage>
        <taxon>Bacteria</taxon>
        <taxon>Pseudomonadati</taxon>
        <taxon>Pseudomonadota</taxon>
        <taxon>Alphaproteobacteria</taxon>
        <taxon>Rhodobacterales</taxon>
        <taxon>Paracoccaceae</taxon>
        <taxon>Boseongicola</taxon>
    </lineage>
</organism>
<reference evidence="1 2" key="1">
    <citation type="submission" date="2017-05" db="EMBL/GenBank/DDBJ databases">
        <authorList>
            <person name="Song R."/>
            <person name="Chenine A.L."/>
            <person name="Ruprecht R.M."/>
        </authorList>
    </citation>
    <scope>NUCLEOTIDE SEQUENCE [LARGE SCALE GENOMIC DNA]</scope>
    <source>
        <strain evidence="1 2">CECT 8489</strain>
    </source>
</reference>
<evidence type="ECO:0000313" key="1">
    <source>
        <dbReference type="EMBL" id="SMX25632.1"/>
    </source>
</evidence>
<dbReference type="Proteomes" id="UP000201838">
    <property type="component" value="Unassembled WGS sequence"/>
</dbReference>
<name>A0A238J5X2_9RHOB</name>
<evidence type="ECO:0000313" key="2">
    <source>
        <dbReference type="Proteomes" id="UP000201838"/>
    </source>
</evidence>
<dbReference type="EMBL" id="FXXQ01000021">
    <property type="protein sequence ID" value="SMX25632.1"/>
    <property type="molecule type" value="Genomic_DNA"/>
</dbReference>
<proteinExistence type="predicted"/>
<dbReference type="AlphaFoldDB" id="A0A238J5X2"/>
<accession>A0A238J5X2</accession>
<sequence>MFYHTLAQKRTDMPDRRGRRASLEDILPEDRRAWAKEVWANRSDVAKLSSGAWMLREGAKELGLSEEAVDEVLRSR</sequence>
<gene>
    <name evidence="1" type="ORF">BOA8489_03776</name>
</gene>